<feature type="domain" description="Rhodopsin" evidence="7">
    <location>
        <begin position="30"/>
        <end position="274"/>
    </location>
</feature>
<evidence type="ECO:0000256" key="6">
    <source>
        <dbReference type="SAM" id="Phobius"/>
    </source>
</evidence>
<comment type="caution">
    <text evidence="8">The sequence shown here is derived from an EMBL/GenBank/DDBJ whole genome shotgun (WGS) entry which is preliminary data.</text>
</comment>
<evidence type="ECO:0000313" key="8">
    <source>
        <dbReference type="EMBL" id="RDW84361.1"/>
    </source>
</evidence>
<evidence type="ECO:0000256" key="3">
    <source>
        <dbReference type="ARBA" id="ARBA00022989"/>
    </source>
</evidence>
<feature type="transmembrane region" description="Helical" evidence="6">
    <location>
        <begin position="89"/>
        <end position="113"/>
    </location>
</feature>
<accession>A0A3D8SDW0</accession>
<reference evidence="8 9" key="1">
    <citation type="journal article" date="2018" name="IMA Fungus">
        <title>IMA Genome-F 9: Draft genome sequence of Annulohypoxylon stygium, Aspergillus mulundensis, Berkeleyomyces basicola (syn. Thielaviopsis basicola), Ceratocystis smalleyi, two Cercospora beticola strains, Coleophoma cylindrospora, Fusarium fracticaudum, Phialophora cf. hyalina, and Morchella septimelata.</title>
        <authorList>
            <person name="Wingfield B.D."/>
            <person name="Bills G.F."/>
            <person name="Dong Y."/>
            <person name="Huang W."/>
            <person name="Nel W.J."/>
            <person name="Swalarsk-Parry B.S."/>
            <person name="Vaghefi N."/>
            <person name="Wilken P.M."/>
            <person name="An Z."/>
            <person name="de Beer Z.W."/>
            <person name="De Vos L."/>
            <person name="Chen L."/>
            <person name="Duong T.A."/>
            <person name="Gao Y."/>
            <person name="Hammerbacher A."/>
            <person name="Kikkert J.R."/>
            <person name="Li Y."/>
            <person name="Li H."/>
            <person name="Li K."/>
            <person name="Li Q."/>
            <person name="Liu X."/>
            <person name="Ma X."/>
            <person name="Naidoo K."/>
            <person name="Pethybridge S.J."/>
            <person name="Sun J."/>
            <person name="Steenkamp E.T."/>
            <person name="van der Nest M.A."/>
            <person name="van Wyk S."/>
            <person name="Wingfield M.J."/>
            <person name="Xiong C."/>
            <person name="Yue Q."/>
            <person name="Zhang X."/>
        </authorList>
    </citation>
    <scope>NUCLEOTIDE SEQUENCE [LARGE SCALE GENOMIC DNA]</scope>
    <source>
        <strain evidence="8 9">BP6252</strain>
    </source>
</reference>
<evidence type="ECO:0000256" key="2">
    <source>
        <dbReference type="ARBA" id="ARBA00022692"/>
    </source>
</evidence>
<name>A0A3D8SDW0_9HELO</name>
<keyword evidence="2 6" id="KW-0812">Transmembrane</keyword>
<dbReference type="Pfam" id="PF20684">
    <property type="entry name" value="Fung_rhodopsin"/>
    <property type="match status" value="1"/>
</dbReference>
<evidence type="ECO:0000313" key="9">
    <source>
        <dbReference type="Proteomes" id="UP000256645"/>
    </source>
</evidence>
<feature type="transmembrane region" description="Helical" evidence="6">
    <location>
        <begin position="178"/>
        <end position="198"/>
    </location>
</feature>
<comment type="subcellular location">
    <subcellularLocation>
        <location evidence="1">Membrane</location>
        <topology evidence="1">Multi-pass membrane protein</topology>
    </subcellularLocation>
</comment>
<gene>
    <name evidence="8" type="ORF">BP6252_01951</name>
</gene>
<dbReference type="Proteomes" id="UP000256645">
    <property type="component" value="Unassembled WGS sequence"/>
</dbReference>
<dbReference type="InterPro" id="IPR049326">
    <property type="entry name" value="Rhodopsin_dom_fungi"/>
</dbReference>
<feature type="transmembrane region" description="Helical" evidence="6">
    <location>
        <begin position="12"/>
        <end position="33"/>
    </location>
</feature>
<evidence type="ECO:0000259" key="7">
    <source>
        <dbReference type="Pfam" id="PF20684"/>
    </source>
</evidence>
<evidence type="ECO:0000256" key="4">
    <source>
        <dbReference type="ARBA" id="ARBA00023136"/>
    </source>
</evidence>
<feature type="transmembrane region" description="Helical" evidence="6">
    <location>
        <begin position="48"/>
        <end position="69"/>
    </location>
</feature>
<dbReference type="PANTHER" id="PTHR33048:SF96">
    <property type="entry name" value="INTEGRAL MEMBRANE PROTEIN"/>
    <property type="match status" value="1"/>
</dbReference>
<keyword evidence="9" id="KW-1185">Reference proteome</keyword>
<sequence>MPLDLTENKGPQLHAVAIAFVSLAWIGVLLRAYTRAVIVKQITWDDKFVAASLVFYTLYCSFVLVGVKHGTGQHDADLTVDNMLTALRFWYYCEWAYVITMCFIKVAIAILYLRVFFEKWQRRVVWITLVGVILTGFSYLLAVVLQCIPVPFIWHRYHEDQMHKGACLPVSIVLAGTYIHSAVSAISDFTLAGLPIILLWNLRFPVWKKFWIGVMMSLGAIAVVATLIRLHYVESLAVKEDFLFDTFGVAVWSTVEPGIALFAVCLSVLRPLLVRIMTSKSGKCIRTIASLGVDLSPDEENPYGTLAGGLKGDRMEVPLPTPPVHQRDADLEAATFKLFANSTHQSRAAPQVLKSTPTQSTATLELDHEMTNPVMFPMRIKFEGLNTPELVLNRWSHMSKKTTIR</sequence>
<protein>
    <recommendedName>
        <fullName evidence="7">Rhodopsin domain-containing protein</fullName>
    </recommendedName>
</protein>
<organism evidence="8 9">
    <name type="scientific">Coleophoma cylindrospora</name>
    <dbReference type="NCBI Taxonomy" id="1849047"/>
    <lineage>
        <taxon>Eukaryota</taxon>
        <taxon>Fungi</taxon>
        <taxon>Dikarya</taxon>
        <taxon>Ascomycota</taxon>
        <taxon>Pezizomycotina</taxon>
        <taxon>Leotiomycetes</taxon>
        <taxon>Helotiales</taxon>
        <taxon>Dermateaceae</taxon>
        <taxon>Coleophoma</taxon>
    </lineage>
</organism>
<dbReference type="AlphaFoldDB" id="A0A3D8SDW0"/>
<dbReference type="PANTHER" id="PTHR33048">
    <property type="entry name" value="PTH11-LIKE INTEGRAL MEMBRANE PROTEIN (AFU_ORTHOLOGUE AFUA_5G11245)"/>
    <property type="match status" value="1"/>
</dbReference>
<dbReference type="InterPro" id="IPR052337">
    <property type="entry name" value="SAT4-like"/>
</dbReference>
<feature type="transmembrane region" description="Helical" evidence="6">
    <location>
        <begin position="125"/>
        <end position="154"/>
    </location>
</feature>
<dbReference type="EMBL" id="PDLM01000002">
    <property type="protein sequence ID" value="RDW84361.1"/>
    <property type="molecule type" value="Genomic_DNA"/>
</dbReference>
<evidence type="ECO:0000256" key="5">
    <source>
        <dbReference type="ARBA" id="ARBA00038359"/>
    </source>
</evidence>
<dbReference type="GO" id="GO:0016020">
    <property type="term" value="C:membrane"/>
    <property type="evidence" value="ECO:0007669"/>
    <property type="project" value="UniProtKB-SubCell"/>
</dbReference>
<dbReference type="OrthoDB" id="3923077at2759"/>
<proteinExistence type="inferred from homology"/>
<comment type="similarity">
    <text evidence="5">Belongs to the SAT4 family.</text>
</comment>
<feature type="transmembrane region" description="Helical" evidence="6">
    <location>
        <begin position="210"/>
        <end position="230"/>
    </location>
</feature>
<evidence type="ECO:0000256" key="1">
    <source>
        <dbReference type="ARBA" id="ARBA00004141"/>
    </source>
</evidence>
<keyword evidence="4 6" id="KW-0472">Membrane</keyword>
<feature type="transmembrane region" description="Helical" evidence="6">
    <location>
        <begin position="250"/>
        <end position="273"/>
    </location>
</feature>
<keyword evidence="3 6" id="KW-1133">Transmembrane helix</keyword>